<keyword evidence="2" id="KW-1185">Reference proteome</keyword>
<gene>
    <name evidence="1" type="ORF">GWI33_016984</name>
</gene>
<reference evidence="1" key="1">
    <citation type="submission" date="2020-08" db="EMBL/GenBank/DDBJ databases">
        <title>Genome sequencing and assembly of the red palm weevil Rhynchophorus ferrugineus.</title>
        <authorList>
            <person name="Dias G.B."/>
            <person name="Bergman C.M."/>
            <person name="Manee M."/>
        </authorList>
    </citation>
    <scope>NUCLEOTIDE SEQUENCE</scope>
    <source>
        <strain evidence="1">AA-2017</strain>
        <tissue evidence="1">Whole larva</tissue>
    </source>
</reference>
<proteinExistence type="predicted"/>
<name>A0A834HWE5_RHYFE</name>
<dbReference type="AlphaFoldDB" id="A0A834HWE5"/>
<dbReference type="Proteomes" id="UP000625711">
    <property type="component" value="Unassembled WGS sequence"/>
</dbReference>
<evidence type="ECO:0000313" key="2">
    <source>
        <dbReference type="Proteomes" id="UP000625711"/>
    </source>
</evidence>
<protein>
    <submittedName>
        <fullName evidence="1">Uncharacterized protein</fullName>
    </submittedName>
</protein>
<accession>A0A834HWE5</accession>
<sequence length="141" mass="15779">MKTYSRPKRRFPLAVGPSVQKSGSFTATRSGCSENKRKIIRRMPLMAIPQASATPSEKTVCLLTQRLCPVFFPPPFVPAPPTVVPYIQHLAYLCYSHCSVFFTATSPPLHDFDFDIFLFAMNTVEGEHDCFHCELSFDGSA</sequence>
<evidence type="ECO:0000313" key="1">
    <source>
        <dbReference type="EMBL" id="KAF7270017.1"/>
    </source>
</evidence>
<comment type="caution">
    <text evidence="1">The sequence shown here is derived from an EMBL/GenBank/DDBJ whole genome shotgun (WGS) entry which is preliminary data.</text>
</comment>
<dbReference type="EMBL" id="JAACXV010014147">
    <property type="protein sequence ID" value="KAF7270017.1"/>
    <property type="molecule type" value="Genomic_DNA"/>
</dbReference>
<organism evidence="1 2">
    <name type="scientific">Rhynchophorus ferrugineus</name>
    <name type="common">Red palm weevil</name>
    <name type="synonym">Curculio ferrugineus</name>
    <dbReference type="NCBI Taxonomy" id="354439"/>
    <lineage>
        <taxon>Eukaryota</taxon>
        <taxon>Metazoa</taxon>
        <taxon>Ecdysozoa</taxon>
        <taxon>Arthropoda</taxon>
        <taxon>Hexapoda</taxon>
        <taxon>Insecta</taxon>
        <taxon>Pterygota</taxon>
        <taxon>Neoptera</taxon>
        <taxon>Endopterygota</taxon>
        <taxon>Coleoptera</taxon>
        <taxon>Polyphaga</taxon>
        <taxon>Cucujiformia</taxon>
        <taxon>Curculionidae</taxon>
        <taxon>Dryophthorinae</taxon>
        <taxon>Rhynchophorus</taxon>
    </lineage>
</organism>